<comment type="catalytic activity">
    <reaction evidence="8">
        <text>fluoride(in) = fluoride(out)</text>
        <dbReference type="Rhea" id="RHEA:76159"/>
        <dbReference type="ChEBI" id="CHEBI:17051"/>
    </reaction>
    <physiologicalReaction direction="left-to-right" evidence="8">
        <dbReference type="Rhea" id="RHEA:76160"/>
    </physiologicalReaction>
</comment>
<keyword evidence="5 10" id="KW-0472">Membrane</keyword>
<comment type="caution">
    <text evidence="11">The sequence shown here is derived from an EMBL/GenBank/DDBJ whole genome shotgun (WGS) entry which is preliminary data.</text>
</comment>
<evidence type="ECO:0000256" key="10">
    <source>
        <dbReference type="HAMAP-Rule" id="MF_00454"/>
    </source>
</evidence>
<dbReference type="AlphaFoldDB" id="A0A7M3SUG3"/>
<keyword evidence="4 10" id="KW-1133">Transmembrane helix</keyword>
<dbReference type="EMBL" id="BJOU01000001">
    <property type="protein sequence ID" value="GED96287.1"/>
    <property type="molecule type" value="Genomic_DNA"/>
</dbReference>
<protein>
    <recommendedName>
        <fullName evidence="10">Fluoride-specific ion channel FluC</fullName>
    </recommendedName>
</protein>
<feature type="transmembrane region" description="Helical" evidence="10">
    <location>
        <begin position="78"/>
        <end position="96"/>
    </location>
</feature>
<sequence length="155" mass="16338">MPHLPPVLRDPSALALVFIGGTAGTTLRLLLEEWFPAQPGRWPTTTFAINLVGALVLAALLEYLASSSRVDEEVGRRIRLFGGTGICGGFTTYSTFSDEQVLLIRDGHLPLALTYGTATLIFGAIGTVIGLLVGAHLAGRGEPTEPDVVDPDTAP</sequence>
<dbReference type="Proteomes" id="UP000444980">
    <property type="component" value="Unassembled WGS sequence"/>
</dbReference>
<evidence type="ECO:0000256" key="8">
    <source>
        <dbReference type="ARBA" id="ARBA00035585"/>
    </source>
</evidence>
<dbReference type="GO" id="GO:0140114">
    <property type="term" value="P:cellular detoxification of fluoride"/>
    <property type="evidence" value="ECO:0007669"/>
    <property type="project" value="UniProtKB-UniRule"/>
</dbReference>
<keyword evidence="10" id="KW-0813">Transport</keyword>
<evidence type="ECO:0000256" key="5">
    <source>
        <dbReference type="ARBA" id="ARBA00023136"/>
    </source>
</evidence>
<dbReference type="GO" id="GO:0046872">
    <property type="term" value="F:metal ion binding"/>
    <property type="evidence" value="ECO:0007669"/>
    <property type="project" value="UniProtKB-KW"/>
</dbReference>
<gene>
    <name evidence="10" type="primary">fluC</name>
    <name evidence="10" type="synonym">crcB</name>
    <name evidence="11" type="ORF">nbrc107697_03260</name>
</gene>
<dbReference type="PANTHER" id="PTHR28259:SF1">
    <property type="entry name" value="FLUORIDE EXPORT PROTEIN 1-RELATED"/>
    <property type="match status" value="1"/>
</dbReference>
<feature type="binding site" evidence="10">
    <location>
        <position position="88"/>
    </location>
    <ligand>
        <name>Na(+)</name>
        <dbReference type="ChEBI" id="CHEBI:29101"/>
        <note>structural</note>
    </ligand>
</feature>
<feature type="transmembrane region" description="Helical" evidence="10">
    <location>
        <begin position="47"/>
        <end position="66"/>
    </location>
</feature>
<keyword evidence="10" id="KW-0406">Ion transport</keyword>
<evidence type="ECO:0000313" key="11">
    <source>
        <dbReference type="EMBL" id="GED96287.1"/>
    </source>
</evidence>
<evidence type="ECO:0000256" key="9">
    <source>
        <dbReference type="ARBA" id="ARBA00049940"/>
    </source>
</evidence>
<dbReference type="GO" id="GO:0005886">
    <property type="term" value="C:plasma membrane"/>
    <property type="evidence" value="ECO:0007669"/>
    <property type="project" value="UniProtKB-SubCell"/>
</dbReference>
<feature type="transmembrane region" description="Helical" evidence="10">
    <location>
        <begin position="12"/>
        <end position="31"/>
    </location>
</feature>
<keyword evidence="10" id="KW-0915">Sodium</keyword>
<proteinExistence type="inferred from homology"/>
<keyword evidence="2 10" id="KW-1003">Cell membrane</keyword>
<comment type="subcellular location">
    <subcellularLocation>
        <location evidence="1 10">Cell membrane</location>
        <topology evidence="1 10">Multi-pass membrane protein</topology>
    </subcellularLocation>
</comment>
<evidence type="ECO:0000313" key="12">
    <source>
        <dbReference type="Proteomes" id="UP000444980"/>
    </source>
</evidence>
<evidence type="ECO:0000256" key="4">
    <source>
        <dbReference type="ARBA" id="ARBA00022989"/>
    </source>
</evidence>
<dbReference type="RefSeq" id="WP_161925781.1">
    <property type="nucleotide sequence ID" value="NZ_BJOU01000001.1"/>
</dbReference>
<evidence type="ECO:0000256" key="7">
    <source>
        <dbReference type="ARBA" id="ARBA00035120"/>
    </source>
</evidence>
<reference evidence="12" key="1">
    <citation type="submission" date="2019-06" db="EMBL/GenBank/DDBJ databases">
        <title>Gordonia isolated from sludge of a wastewater treatment plant.</title>
        <authorList>
            <person name="Tamura T."/>
            <person name="Aoyama K."/>
            <person name="Kang Y."/>
            <person name="Saito S."/>
            <person name="Akiyama N."/>
            <person name="Yazawa K."/>
            <person name="Gonoi T."/>
            <person name="Mikami Y."/>
        </authorList>
    </citation>
    <scope>NUCLEOTIDE SEQUENCE [LARGE SCALE GENOMIC DNA]</scope>
    <source>
        <strain evidence="12">NBRC 107697</strain>
    </source>
</reference>
<keyword evidence="3 10" id="KW-0812">Transmembrane</keyword>
<accession>A0A7M3SUG3</accession>
<feature type="transmembrane region" description="Helical" evidence="10">
    <location>
        <begin position="108"/>
        <end position="133"/>
    </location>
</feature>
<keyword evidence="10" id="KW-0479">Metal-binding</keyword>
<evidence type="ECO:0000256" key="6">
    <source>
        <dbReference type="ARBA" id="ARBA00023303"/>
    </source>
</evidence>
<dbReference type="OrthoDB" id="5148600at2"/>
<dbReference type="Pfam" id="PF02537">
    <property type="entry name" value="CRCB"/>
    <property type="match status" value="1"/>
</dbReference>
<evidence type="ECO:0000256" key="3">
    <source>
        <dbReference type="ARBA" id="ARBA00022692"/>
    </source>
</evidence>
<evidence type="ECO:0000256" key="1">
    <source>
        <dbReference type="ARBA" id="ARBA00004651"/>
    </source>
</evidence>
<comment type="function">
    <text evidence="9 10">Fluoride-specific ion channel. Important for reducing fluoride concentration in the cell, thus reducing its toxicity.</text>
</comment>
<comment type="activity regulation">
    <text evidence="10">Na(+) is not transported, but it plays an essential structural role and its presence is essential for fluoride channel function.</text>
</comment>
<feature type="binding site" evidence="10">
    <location>
        <position position="91"/>
    </location>
    <ligand>
        <name>Na(+)</name>
        <dbReference type="ChEBI" id="CHEBI:29101"/>
        <note>structural</note>
    </ligand>
</feature>
<dbReference type="GO" id="GO:0062054">
    <property type="term" value="F:fluoride channel activity"/>
    <property type="evidence" value="ECO:0007669"/>
    <property type="project" value="UniProtKB-UniRule"/>
</dbReference>
<dbReference type="HAMAP" id="MF_00454">
    <property type="entry name" value="FluC"/>
    <property type="match status" value="1"/>
</dbReference>
<organism evidence="11 12">
    <name type="scientific">Gordonia crocea</name>
    <dbReference type="NCBI Taxonomy" id="589162"/>
    <lineage>
        <taxon>Bacteria</taxon>
        <taxon>Bacillati</taxon>
        <taxon>Actinomycetota</taxon>
        <taxon>Actinomycetes</taxon>
        <taxon>Mycobacteriales</taxon>
        <taxon>Gordoniaceae</taxon>
        <taxon>Gordonia</taxon>
    </lineage>
</organism>
<keyword evidence="6 10" id="KW-0407">Ion channel</keyword>
<name>A0A7M3SUG3_9ACTN</name>
<dbReference type="PANTHER" id="PTHR28259">
    <property type="entry name" value="FLUORIDE EXPORT PROTEIN 1-RELATED"/>
    <property type="match status" value="1"/>
</dbReference>
<dbReference type="InterPro" id="IPR003691">
    <property type="entry name" value="FluC"/>
</dbReference>
<comment type="similarity">
    <text evidence="7 10">Belongs to the fluoride channel Fluc/FEX (TC 1.A.43) family.</text>
</comment>
<evidence type="ECO:0000256" key="2">
    <source>
        <dbReference type="ARBA" id="ARBA00022475"/>
    </source>
</evidence>
<keyword evidence="12" id="KW-1185">Reference proteome</keyword>